<dbReference type="PANTHER" id="PTHR48081:SF8">
    <property type="entry name" value="ALPHA_BETA HYDROLASE FOLD-3 DOMAIN-CONTAINING PROTEIN-RELATED"/>
    <property type="match status" value="1"/>
</dbReference>
<dbReference type="AlphaFoldDB" id="A0A1B4Z9A7"/>
<dbReference type="SUPFAM" id="SSF53474">
    <property type="entry name" value="alpha/beta-Hydrolases"/>
    <property type="match status" value="1"/>
</dbReference>
<dbReference type="Gene3D" id="3.40.50.1820">
    <property type="entry name" value="alpha/beta hydrolase"/>
    <property type="match status" value="1"/>
</dbReference>
<dbReference type="InterPro" id="IPR013094">
    <property type="entry name" value="AB_hydrolase_3"/>
</dbReference>
<keyword evidence="1" id="KW-0378">Hydrolase</keyword>
<dbReference type="Pfam" id="PF07859">
    <property type="entry name" value="Abhydrolase_3"/>
    <property type="match status" value="1"/>
</dbReference>
<proteinExistence type="predicted"/>
<protein>
    <submittedName>
        <fullName evidence="3">Esterase</fullName>
    </submittedName>
</protein>
<name>A0A1B4Z9A7_9ACTN</name>
<dbReference type="PANTHER" id="PTHR48081">
    <property type="entry name" value="AB HYDROLASE SUPERFAMILY PROTEIN C4A8.06C"/>
    <property type="match status" value="1"/>
</dbReference>
<dbReference type="InterPro" id="IPR029058">
    <property type="entry name" value="AB_hydrolase_fold"/>
</dbReference>
<sequence length="333" mass="36672">MTRRRRGTEDDLMRYNLDPELAPWASMIPDVELAQVVNREITLTPEEERAFLAKLPHYTPEHPVDIDDREIPGPEGAPPVKVRVYLPSAAQRPMPALLYLHGGGFVTSDLAVFDARCMEIADRIGAVVVSVDYRLSPETPFPGALEDTYASLTWLHSVAGQLGVDGERIAVGGDSAGGNLTAAVCLLARDRGGPKVCFQFLDVPVLDDRMTTKSMREFVDAPGWNSRNNAAMWRYYLKDGPTPGGLDVPPYAAPMRADDLTGLPPALVVVCEFDPLRDEGIEYAQRLTHAGVATELVLYSGTFHGASVIAHAEIAKKMREDMIFSLRRGMRRR</sequence>
<organism evidence="3">
    <name type="scientific">Actinomadura fulva subsp. indica</name>
    <dbReference type="NCBI Taxonomy" id="1752060"/>
    <lineage>
        <taxon>Bacteria</taxon>
        <taxon>Bacillati</taxon>
        <taxon>Actinomycetota</taxon>
        <taxon>Actinomycetes</taxon>
        <taxon>Streptosporangiales</taxon>
        <taxon>Thermomonosporaceae</taxon>
        <taxon>Actinomadura</taxon>
    </lineage>
</organism>
<evidence type="ECO:0000259" key="2">
    <source>
        <dbReference type="Pfam" id="PF07859"/>
    </source>
</evidence>
<accession>A0A1B4Z9A7</accession>
<feature type="domain" description="Alpha/beta hydrolase fold-3" evidence="2">
    <location>
        <begin position="97"/>
        <end position="305"/>
    </location>
</feature>
<gene>
    <name evidence="3" type="primary">flvD</name>
</gene>
<reference evidence="3" key="1">
    <citation type="journal article" date="2016" name="Biosci. Biotechnol. Biochem.">
        <title>Identification of the Fluvirucin B2 (Sch 38518) Biosynthetic Gene Cluster from Actinomadura fulva subsp. indica ATCC 53714: substrate Specificity of the ?-Amino Acid Selective Adenylating Enzyme FlvN.</title>
        <authorList>
            <person name="Miyanaga A."/>
            <person name="Hayakawa Y."/>
            <person name="Numakura M."/>
            <person name="Hashimoto J."/>
            <person name="Teruya K."/>
            <person name="Hirano T."/>
            <person name="Shin-ya K."/>
            <person name="Kudo F."/>
            <person name="Eguchi T."/>
        </authorList>
    </citation>
    <scope>NUCLEOTIDE SEQUENCE</scope>
    <source>
        <strain evidence="3">ATCC 53714</strain>
    </source>
</reference>
<dbReference type="EMBL" id="LC095592">
    <property type="protein sequence ID" value="BAV56003.1"/>
    <property type="molecule type" value="Genomic_DNA"/>
</dbReference>
<dbReference type="InterPro" id="IPR050300">
    <property type="entry name" value="GDXG_lipolytic_enzyme"/>
</dbReference>
<evidence type="ECO:0000256" key="1">
    <source>
        <dbReference type="ARBA" id="ARBA00022801"/>
    </source>
</evidence>
<dbReference type="GO" id="GO:0016787">
    <property type="term" value="F:hydrolase activity"/>
    <property type="evidence" value="ECO:0007669"/>
    <property type="project" value="UniProtKB-KW"/>
</dbReference>
<evidence type="ECO:0000313" key="3">
    <source>
        <dbReference type="EMBL" id="BAV56003.1"/>
    </source>
</evidence>